<evidence type="ECO:0000256" key="2">
    <source>
        <dbReference type="ARBA" id="ARBA00022448"/>
    </source>
</evidence>
<evidence type="ECO:0000256" key="7">
    <source>
        <dbReference type="ARBA" id="ARBA00023136"/>
    </source>
</evidence>
<gene>
    <name evidence="9" type="ORF">OEG84_05195</name>
</gene>
<evidence type="ECO:0000313" key="9">
    <source>
        <dbReference type="EMBL" id="MCY0147124.1"/>
    </source>
</evidence>
<evidence type="ECO:0000259" key="8">
    <source>
        <dbReference type="PROSITE" id="PS50893"/>
    </source>
</evidence>
<keyword evidence="6 9" id="KW-0067">ATP-binding</keyword>
<dbReference type="CDD" id="cd03215">
    <property type="entry name" value="ABC_Carb_Monos_II"/>
    <property type="match status" value="1"/>
</dbReference>
<dbReference type="PANTHER" id="PTHR43790">
    <property type="entry name" value="CARBOHYDRATE TRANSPORT ATP-BINDING PROTEIN MG119-RELATED"/>
    <property type="match status" value="1"/>
</dbReference>
<dbReference type="GO" id="GO:0005524">
    <property type="term" value="F:ATP binding"/>
    <property type="evidence" value="ECO:0007669"/>
    <property type="project" value="UniProtKB-KW"/>
</dbReference>
<evidence type="ECO:0000256" key="5">
    <source>
        <dbReference type="ARBA" id="ARBA00022741"/>
    </source>
</evidence>
<keyword evidence="3" id="KW-0762">Sugar transport</keyword>
<dbReference type="InterPro" id="IPR003439">
    <property type="entry name" value="ABC_transporter-like_ATP-bd"/>
</dbReference>
<dbReference type="InterPro" id="IPR017871">
    <property type="entry name" value="ABC_transporter-like_CS"/>
</dbReference>
<dbReference type="InterPro" id="IPR050107">
    <property type="entry name" value="ABC_carbohydrate_import_ATPase"/>
</dbReference>
<proteinExistence type="inferred from homology"/>
<dbReference type="Gene3D" id="3.40.50.300">
    <property type="entry name" value="P-loop containing nucleotide triphosphate hydrolases"/>
    <property type="match status" value="1"/>
</dbReference>
<reference evidence="9" key="1">
    <citation type="submission" date="2022-10" db="EMBL/GenBank/DDBJ databases">
        <title>Hoeflea sp. G2-23, isolated from marine algae.</title>
        <authorList>
            <person name="Kristyanto S."/>
            <person name="Kim J.M."/>
            <person name="Jeon C.O."/>
        </authorList>
    </citation>
    <scope>NUCLEOTIDE SEQUENCE</scope>
    <source>
        <strain evidence="9">G2-23</strain>
    </source>
</reference>
<dbReference type="Proteomes" id="UP001073227">
    <property type="component" value="Unassembled WGS sequence"/>
</dbReference>
<dbReference type="PROSITE" id="PS00211">
    <property type="entry name" value="ABC_TRANSPORTER_1"/>
    <property type="match status" value="1"/>
</dbReference>
<evidence type="ECO:0000313" key="10">
    <source>
        <dbReference type="Proteomes" id="UP001073227"/>
    </source>
</evidence>
<dbReference type="PROSITE" id="PS50893">
    <property type="entry name" value="ABC_TRANSPORTER_2"/>
    <property type="match status" value="1"/>
</dbReference>
<evidence type="ECO:0000256" key="1">
    <source>
        <dbReference type="ARBA" id="ARBA00005417"/>
    </source>
</evidence>
<evidence type="ECO:0000256" key="6">
    <source>
        <dbReference type="ARBA" id="ARBA00022840"/>
    </source>
</evidence>
<evidence type="ECO:0000256" key="4">
    <source>
        <dbReference type="ARBA" id="ARBA00022737"/>
    </source>
</evidence>
<dbReference type="SUPFAM" id="SSF52540">
    <property type="entry name" value="P-loop containing nucleoside triphosphate hydrolases"/>
    <property type="match status" value="1"/>
</dbReference>
<dbReference type="Pfam" id="PF00005">
    <property type="entry name" value="ABC_tran"/>
    <property type="match status" value="1"/>
</dbReference>
<keyword evidence="4" id="KW-0677">Repeat</keyword>
<dbReference type="PANTHER" id="PTHR43790:SF9">
    <property type="entry name" value="GALACTOFURANOSE TRANSPORTER ATP-BINDING PROTEIN YTFR"/>
    <property type="match status" value="1"/>
</dbReference>
<keyword evidence="10" id="KW-1185">Reference proteome</keyword>
<dbReference type="InterPro" id="IPR027417">
    <property type="entry name" value="P-loop_NTPase"/>
</dbReference>
<dbReference type="RefSeq" id="WP_267652736.1">
    <property type="nucleotide sequence ID" value="NZ_JAOVZR010000001.1"/>
</dbReference>
<feature type="domain" description="ABC transporter" evidence="8">
    <location>
        <begin position="3"/>
        <end position="247"/>
    </location>
</feature>
<evidence type="ECO:0000256" key="3">
    <source>
        <dbReference type="ARBA" id="ARBA00022597"/>
    </source>
</evidence>
<comment type="similarity">
    <text evidence="1">Belongs to the ABC transporter superfamily.</text>
</comment>
<dbReference type="EMBL" id="JAOVZR010000001">
    <property type="protein sequence ID" value="MCY0147124.1"/>
    <property type="molecule type" value="Genomic_DNA"/>
</dbReference>
<keyword evidence="7" id="KW-0472">Membrane</keyword>
<name>A0ABT3Z6X0_9HYPH</name>
<comment type="caution">
    <text evidence="9">The sequence shown here is derived from an EMBL/GenBank/DDBJ whole genome shotgun (WGS) entry which is preliminary data.</text>
</comment>
<keyword evidence="5" id="KW-0547">Nucleotide-binding</keyword>
<protein>
    <submittedName>
        <fullName evidence="9">ATP-binding cassette domain-containing protein</fullName>
    </submittedName>
</protein>
<keyword evidence="2" id="KW-0813">Transport</keyword>
<sequence>MNQTTASLETVDLVHTKGASPVTLNFPAGQIICLAGLDGHGQERFLETLAGWNRPVTGGVYTPGPTAREKLRGGRHANRLGVAFLPRDRRENGIFPTQSILDNFAISSTGRDTLFGLISPRKRNRRFAHYQQLLGIVADDPRNPITSLSGGNQQKVLVARLLAGEPRVLLLNDPTRGVDVATRTMLYRLFCDLAAKGMTLVIVSTEIEEAINLADRVIVFRDQDISVELSGEHKTNARVLAGMFGEAA</sequence>
<organism evidence="9 10">
    <name type="scientific">Hoeflea algicola</name>
    <dbReference type="NCBI Taxonomy" id="2983763"/>
    <lineage>
        <taxon>Bacteria</taxon>
        <taxon>Pseudomonadati</taxon>
        <taxon>Pseudomonadota</taxon>
        <taxon>Alphaproteobacteria</taxon>
        <taxon>Hyphomicrobiales</taxon>
        <taxon>Rhizobiaceae</taxon>
        <taxon>Hoeflea</taxon>
    </lineage>
</organism>
<accession>A0ABT3Z6X0</accession>